<reference evidence="2" key="2">
    <citation type="submission" date="2020-09" db="EMBL/GenBank/DDBJ databases">
        <authorList>
            <person name="Sun Q."/>
            <person name="Zhou Y."/>
        </authorList>
    </citation>
    <scope>NUCLEOTIDE SEQUENCE</scope>
    <source>
        <strain evidence="2">CGMCC 1.12813</strain>
    </source>
</reference>
<dbReference type="Proteomes" id="UP000606922">
    <property type="component" value="Unassembled WGS sequence"/>
</dbReference>
<gene>
    <name evidence="2" type="ORF">GCM10010979_20910</name>
</gene>
<feature type="compositionally biased region" description="Polar residues" evidence="1">
    <location>
        <begin position="19"/>
        <end position="31"/>
    </location>
</feature>
<accession>A0A916WK95</accession>
<keyword evidence="3" id="KW-1185">Reference proteome</keyword>
<evidence type="ECO:0000313" key="3">
    <source>
        <dbReference type="Proteomes" id="UP000606922"/>
    </source>
</evidence>
<sequence length="79" mass="8134">MAAWSSRTAYPVAPAGSPATATPVPTITDTALSGRVRNRAPATQSCNDGRVGEKVSAGGSHRAPESIRAGRQNVSMLTR</sequence>
<proteinExistence type="predicted"/>
<reference evidence="2" key="1">
    <citation type="journal article" date="2014" name="Int. J. Syst. Evol. Microbiol.">
        <title>Complete genome sequence of Corynebacterium casei LMG S-19264T (=DSM 44701T), isolated from a smear-ripened cheese.</title>
        <authorList>
            <consortium name="US DOE Joint Genome Institute (JGI-PGF)"/>
            <person name="Walter F."/>
            <person name="Albersmeier A."/>
            <person name="Kalinowski J."/>
            <person name="Ruckert C."/>
        </authorList>
    </citation>
    <scope>NUCLEOTIDE SEQUENCE</scope>
    <source>
        <strain evidence="2">CGMCC 1.12813</strain>
    </source>
</reference>
<evidence type="ECO:0000313" key="2">
    <source>
        <dbReference type="EMBL" id="GGB06021.1"/>
    </source>
</evidence>
<protein>
    <submittedName>
        <fullName evidence="2">Uncharacterized protein</fullName>
    </submittedName>
</protein>
<dbReference type="AlphaFoldDB" id="A0A916WK95"/>
<organism evidence="2 3">
    <name type="scientific">Conyzicola nivalis</name>
    <dbReference type="NCBI Taxonomy" id="1477021"/>
    <lineage>
        <taxon>Bacteria</taxon>
        <taxon>Bacillati</taxon>
        <taxon>Actinomycetota</taxon>
        <taxon>Actinomycetes</taxon>
        <taxon>Micrococcales</taxon>
        <taxon>Microbacteriaceae</taxon>
        <taxon>Conyzicola</taxon>
    </lineage>
</organism>
<feature type="region of interest" description="Disordered" evidence="1">
    <location>
        <begin position="1"/>
        <end position="79"/>
    </location>
</feature>
<dbReference type="EMBL" id="BMGB01000001">
    <property type="protein sequence ID" value="GGB06021.1"/>
    <property type="molecule type" value="Genomic_DNA"/>
</dbReference>
<comment type="caution">
    <text evidence="2">The sequence shown here is derived from an EMBL/GenBank/DDBJ whole genome shotgun (WGS) entry which is preliminary data.</text>
</comment>
<evidence type="ECO:0000256" key="1">
    <source>
        <dbReference type="SAM" id="MobiDB-lite"/>
    </source>
</evidence>
<name>A0A916WK95_9MICO</name>